<dbReference type="Proteomes" id="UP000060699">
    <property type="component" value="Chromosome"/>
</dbReference>
<dbReference type="AlphaFoldDB" id="A0A0U3MZH7"/>
<keyword evidence="4" id="KW-0675">Receptor</keyword>
<dbReference type="KEGG" id="rdp:RD2015_875"/>
<dbReference type="STRING" id="76731.RD2015_875"/>
<protein>
    <submittedName>
        <fullName evidence="4">Extracellular ligand-binding receptor</fullName>
    </submittedName>
</protein>
<reference evidence="4 5" key="1">
    <citation type="submission" date="2015-12" db="EMBL/GenBank/DDBJ databases">
        <title>Complete genome of Roseateles depolymerans KCTC 42856.</title>
        <authorList>
            <person name="Kim K.M."/>
        </authorList>
    </citation>
    <scope>NUCLEOTIDE SEQUENCE [LARGE SCALE GENOMIC DNA]</scope>
    <source>
        <strain evidence="4 5">KCTC 42856</strain>
    </source>
</reference>
<dbReference type="PANTHER" id="PTHR47235:SF1">
    <property type="entry name" value="BLR6548 PROTEIN"/>
    <property type="match status" value="1"/>
</dbReference>
<dbReference type="PATRIC" id="fig|76731.3.peg.889"/>
<organism evidence="4 5">
    <name type="scientific">Roseateles depolymerans</name>
    <dbReference type="NCBI Taxonomy" id="76731"/>
    <lineage>
        <taxon>Bacteria</taxon>
        <taxon>Pseudomonadati</taxon>
        <taxon>Pseudomonadota</taxon>
        <taxon>Betaproteobacteria</taxon>
        <taxon>Burkholderiales</taxon>
        <taxon>Sphaerotilaceae</taxon>
        <taxon>Roseateles</taxon>
    </lineage>
</organism>
<dbReference type="EMBL" id="CP013729">
    <property type="protein sequence ID" value="ALV05371.1"/>
    <property type="molecule type" value="Genomic_DNA"/>
</dbReference>
<proteinExistence type="inferred from homology"/>
<dbReference type="InterPro" id="IPR028081">
    <property type="entry name" value="Leu-bd"/>
</dbReference>
<evidence type="ECO:0000256" key="1">
    <source>
        <dbReference type="ARBA" id="ARBA00010062"/>
    </source>
</evidence>
<gene>
    <name evidence="4" type="ORF">RD2015_875</name>
</gene>
<name>A0A0U3MZH7_9BURK</name>
<accession>A0A0U3MZH7</accession>
<evidence type="ECO:0000313" key="5">
    <source>
        <dbReference type="Proteomes" id="UP000060699"/>
    </source>
</evidence>
<dbReference type="SUPFAM" id="SSF53822">
    <property type="entry name" value="Periplasmic binding protein-like I"/>
    <property type="match status" value="1"/>
</dbReference>
<dbReference type="PANTHER" id="PTHR47235">
    <property type="entry name" value="BLR6548 PROTEIN"/>
    <property type="match status" value="1"/>
</dbReference>
<dbReference type="CDD" id="cd06326">
    <property type="entry name" value="PBP1_ABC_ligand_binding-like"/>
    <property type="match status" value="1"/>
</dbReference>
<dbReference type="Gene3D" id="3.40.50.2300">
    <property type="match status" value="2"/>
</dbReference>
<keyword evidence="5" id="KW-1185">Reference proteome</keyword>
<sequence length="420" mass="44861">MPIKAFFVSLFSGQYRRLHKSALSPGLLFRLTGLPKPIRESLLQRRQVIASISALGALATVPFSAPVLAQDRKRLVLGQSAPLSGPAAQLGLQMQAGARLFFDAQNAAGGINGTTIELRSLDDGYEPERCKANTEKLIADDVFALFGYVGTPTSLAALPLVNQAKIPFFAPLTGAESLRDPASPWVFHIRASYYDETALIVKQLTHLGLMRISVFHQNDAYGKAGLDGVNRAMKPLGIQPVGISTVERNSVDVAKAVKELVQTGSPPEAIVMIGAYKACAAFIRAARKAGYGGVFYNVSFVGTQALLDELGPEAMGVVVSQVMPYPFGSGIGVVGEYQAAATKAGQKFNYTAMEGYIAAKVISEAIRRMARPTREGLVAALESMTAYNTGGFNVGFRPNKHVGSGFVELSMLTSDGRVKR</sequence>
<evidence type="ECO:0000256" key="2">
    <source>
        <dbReference type="ARBA" id="ARBA00022729"/>
    </source>
</evidence>
<keyword evidence="2" id="KW-0732">Signal</keyword>
<feature type="domain" description="Leucine-binding protein" evidence="3">
    <location>
        <begin position="78"/>
        <end position="404"/>
    </location>
</feature>
<comment type="similarity">
    <text evidence="1">Belongs to the leucine-binding protein family.</text>
</comment>
<evidence type="ECO:0000259" key="3">
    <source>
        <dbReference type="Pfam" id="PF13458"/>
    </source>
</evidence>
<dbReference type="InterPro" id="IPR028082">
    <property type="entry name" value="Peripla_BP_I"/>
</dbReference>
<evidence type="ECO:0000313" key="4">
    <source>
        <dbReference type="EMBL" id="ALV05371.1"/>
    </source>
</evidence>
<dbReference type="Pfam" id="PF13458">
    <property type="entry name" value="Peripla_BP_6"/>
    <property type="match status" value="1"/>
</dbReference>